<reference evidence="1 2" key="1">
    <citation type="submission" date="2017-09" db="EMBL/GenBank/DDBJ databases">
        <title>Biodiversity and function of Thalassospira species in the particle-attached aromatic-hydrocarbon-degrading consortia from the surface seawater of the South China Sea.</title>
        <authorList>
            <person name="Dong C."/>
            <person name="Liu R."/>
            <person name="Shao Z."/>
        </authorList>
    </citation>
    <scope>NUCLEOTIDE SEQUENCE [LARGE SCALE GENOMIC DNA]</scope>
    <source>
        <strain evidence="1 2">CSC1P2</strain>
    </source>
</reference>
<dbReference type="AlphaFoldDB" id="A0A2N3KVD7"/>
<evidence type="ECO:0000313" key="1">
    <source>
        <dbReference type="EMBL" id="PKR54433.1"/>
    </source>
</evidence>
<evidence type="ECO:0000313" key="2">
    <source>
        <dbReference type="Proteomes" id="UP000233597"/>
    </source>
</evidence>
<dbReference type="OrthoDB" id="7364436at2"/>
<proteinExistence type="predicted"/>
<dbReference type="Proteomes" id="UP000233597">
    <property type="component" value="Unassembled WGS sequence"/>
</dbReference>
<gene>
    <name evidence="1" type="ORF">COO20_09900</name>
</gene>
<organism evidence="1 2">
    <name type="scientific">Thalassospira marina</name>
    <dbReference type="NCBI Taxonomy" id="2048283"/>
    <lineage>
        <taxon>Bacteria</taxon>
        <taxon>Pseudomonadati</taxon>
        <taxon>Pseudomonadota</taxon>
        <taxon>Alphaproteobacteria</taxon>
        <taxon>Rhodospirillales</taxon>
        <taxon>Thalassospiraceae</taxon>
        <taxon>Thalassospira</taxon>
    </lineage>
</organism>
<name>A0A2N3KVD7_9PROT</name>
<comment type="caution">
    <text evidence="1">The sequence shown here is derived from an EMBL/GenBank/DDBJ whole genome shotgun (WGS) entry which is preliminary data.</text>
</comment>
<dbReference type="EMBL" id="NWTK01000005">
    <property type="protein sequence ID" value="PKR54433.1"/>
    <property type="molecule type" value="Genomic_DNA"/>
</dbReference>
<protein>
    <submittedName>
        <fullName evidence="1">Uncharacterized protein</fullName>
    </submittedName>
</protein>
<sequence length="132" mass="14171">MKSGYDVIKTSLAEAVNDNLDTNGTLTRVINDLAVAGLTIVPNWPPVDYDLPLMVMDAKASHPATVVYRAASVKEFYGRFGALVTWFDAGRARSCWFDARGQSPNGLGLRVMNISGPVPAVADMSAVVERVA</sequence>
<accession>A0A2N3KVD7</accession>
<dbReference type="RefSeq" id="WP_133125802.1">
    <property type="nucleotide sequence ID" value="NZ_NWTK01000005.1"/>
</dbReference>